<keyword evidence="2" id="KW-1185">Reference proteome</keyword>
<name>A0A5N5TJQ8_9CRUS</name>
<sequence length="144" mass="15713">MSKQVCLLVLSSSPNGVSAPSFLQCYKLIQSAFILQIATPDGAEPHFIDEDEQSTRWLADMESKKPLCTIGLGVCSLFSAKDSDDSWSFMDYSLTGSSLGELIISPIFVGMPYIPSDIIFDKGGRYCEGAPNTVHVIINRNVNL</sequence>
<comment type="caution">
    <text evidence="1">The sequence shown here is derived from an EMBL/GenBank/DDBJ whole genome shotgun (WGS) entry which is preliminary data.</text>
</comment>
<dbReference type="SUPFAM" id="SSF52317">
    <property type="entry name" value="Class I glutamine amidotransferase-like"/>
    <property type="match status" value="1"/>
</dbReference>
<evidence type="ECO:0000313" key="2">
    <source>
        <dbReference type="Proteomes" id="UP000326759"/>
    </source>
</evidence>
<dbReference type="AlphaFoldDB" id="A0A5N5TJQ8"/>
<protein>
    <submittedName>
        <fullName evidence="1">Parkinson disease 7 domain-containing protein 1</fullName>
    </submittedName>
</protein>
<dbReference type="EMBL" id="SEYY01000844">
    <property type="protein sequence ID" value="KAB7506382.1"/>
    <property type="molecule type" value="Genomic_DNA"/>
</dbReference>
<proteinExistence type="predicted"/>
<organism evidence="1 2">
    <name type="scientific">Armadillidium nasatum</name>
    <dbReference type="NCBI Taxonomy" id="96803"/>
    <lineage>
        <taxon>Eukaryota</taxon>
        <taxon>Metazoa</taxon>
        <taxon>Ecdysozoa</taxon>
        <taxon>Arthropoda</taxon>
        <taxon>Crustacea</taxon>
        <taxon>Multicrustacea</taxon>
        <taxon>Malacostraca</taxon>
        <taxon>Eumalacostraca</taxon>
        <taxon>Peracarida</taxon>
        <taxon>Isopoda</taxon>
        <taxon>Oniscidea</taxon>
        <taxon>Crinocheta</taxon>
        <taxon>Armadillidiidae</taxon>
        <taxon>Armadillidium</taxon>
    </lineage>
</organism>
<dbReference type="Gene3D" id="3.40.50.880">
    <property type="match status" value="1"/>
</dbReference>
<reference evidence="1 2" key="1">
    <citation type="journal article" date="2019" name="PLoS Biol.">
        <title>Sex chromosomes control vertical transmission of feminizing Wolbachia symbionts in an isopod.</title>
        <authorList>
            <person name="Becking T."/>
            <person name="Chebbi M.A."/>
            <person name="Giraud I."/>
            <person name="Moumen B."/>
            <person name="Laverre T."/>
            <person name="Caubet Y."/>
            <person name="Peccoud J."/>
            <person name="Gilbert C."/>
            <person name="Cordaux R."/>
        </authorList>
    </citation>
    <scope>NUCLEOTIDE SEQUENCE [LARGE SCALE GENOMIC DNA]</scope>
    <source>
        <strain evidence="1">ANa2</strain>
        <tissue evidence="1">Whole body excluding digestive tract and cuticle</tissue>
    </source>
</reference>
<dbReference type="OrthoDB" id="543156at2759"/>
<accession>A0A5N5TJQ8</accession>
<gene>
    <name evidence="1" type="primary">Pddc1</name>
    <name evidence="1" type="ORF">Anas_05944</name>
</gene>
<evidence type="ECO:0000313" key="1">
    <source>
        <dbReference type="EMBL" id="KAB7506382.1"/>
    </source>
</evidence>
<dbReference type="InterPro" id="IPR029062">
    <property type="entry name" value="Class_I_gatase-like"/>
</dbReference>
<dbReference type="Proteomes" id="UP000326759">
    <property type="component" value="Unassembled WGS sequence"/>
</dbReference>